<dbReference type="AlphaFoldDB" id="A0A401WXW0"/>
<dbReference type="EMBL" id="BDES01000077">
    <property type="protein sequence ID" value="GCD54146.1"/>
    <property type="molecule type" value="Genomic_DNA"/>
</dbReference>
<accession>A0A401WXW0</accession>
<proteinExistence type="predicted"/>
<feature type="transmembrane region" description="Helical" evidence="2">
    <location>
        <begin position="48"/>
        <end position="66"/>
    </location>
</feature>
<evidence type="ECO:0000313" key="4">
    <source>
        <dbReference type="Proteomes" id="UP000287300"/>
    </source>
</evidence>
<organism evidence="3 4">
    <name type="scientific">Acetobacter pasteurianus NBRC 3188</name>
    <dbReference type="NCBI Taxonomy" id="1226663"/>
    <lineage>
        <taxon>Bacteria</taxon>
        <taxon>Pseudomonadati</taxon>
        <taxon>Pseudomonadota</taxon>
        <taxon>Alphaproteobacteria</taxon>
        <taxon>Acetobacterales</taxon>
        <taxon>Acetobacteraceae</taxon>
        <taxon>Acetobacter</taxon>
    </lineage>
</organism>
<evidence type="ECO:0000256" key="1">
    <source>
        <dbReference type="SAM" id="MobiDB-lite"/>
    </source>
</evidence>
<evidence type="ECO:0000313" key="3">
    <source>
        <dbReference type="EMBL" id="GCD54146.1"/>
    </source>
</evidence>
<keyword evidence="2" id="KW-1133">Transmembrane helix</keyword>
<name>A0A401WXW0_ACEPA</name>
<keyword evidence="2" id="KW-0472">Membrane</keyword>
<dbReference type="Proteomes" id="UP000287300">
    <property type="component" value="Unassembled WGS sequence"/>
</dbReference>
<feature type="region of interest" description="Disordered" evidence="1">
    <location>
        <begin position="138"/>
        <end position="157"/>
    </location>
</feature>
<gene>
    <name evidence="3" type="ORF">NBRC3188_2843</name>
</gene>
<evidence type="ECO:0000256" key="2">
    <source>
        <dbReference type="SAM" id="Phobius"/>
    </source>
</evidence>
<reference evidence="3 4" key="1">
    <citation type="submission" date="2016-06" db="EMBL/GenBank/DDBJ databases">
        <title>Acetobacter pasteurianus NBRC 3188 whole genome sequencing project.</title>
        <authorList>
            <person name="Matsutani M."/>
            <person name="Shiwa Y."/>
            <person name="Okamoto-Kainuma A."/>
            <person name="Ishikawa M."/>
            <person name="Koizumi Y."/>
            <person name="Yoshikawa H."/>
            <person name="Yakushi T."/>
            <person name="Matsushita K."/>
        </authorList>
    </citation>
    <scope>NUCLEOTIDE SEQUENCE [LARGE SCALE GENOMIC DNA]</scope>
    <source>
        <strain evidence="3 4">NBRC 3188</strain>
    </source>
</reference>
<sequence>MSSSQIQDVTPFHLGGSPDAIGSSKQIIFPVVADHPQGSTGEVGMPGVGWAIFSLLLVVCLLLLATKAIQHFSSWKAKAGRSFKDQKLEIISVLPIDPKRKIVSVEVSGSEGKLGTSLILLGGPTDICLGFIHADRPPEATKTDSNDTNGHNGLPLH</sequence>
<protein>
    <recommendedName>
        <fullName evidence="5">Flagellar biosynthetic protein FliO</fullName>
    </recommendedName>
</protein>
<evidence type="ECO:0008006" key="5">
    <source>
        <dbReference type="Google" id="ProtNLM"/>
    </source>
</evidence>
<dbReference type="RefSeq" id="WP_124296454.1">
    <property type="nucleotide sequence ID" value="NZ_BDES01000077.1"/>
</dbReference>
<keyword evidence="2" id="KW-0812">Transmembrane</keyword>
<comment type="caution">
    <text evidence="3">The sequence shown here is derived from an EMBL/GenBank/DDBJ whole genome shotgun (WGS) entry which is preliminary data.</text>
</comment>